<evidence type="ECO:0000313" key="3">
    <source>
        <dbReference type="Proteomes" id="UP000006906"/>
    </source>
</evidence>
<protein>
    <submittedName>
        <fullName evidence="2">Uncharacterized protein</fullName>
    </submittedName>
</protein>
<organism evidence="2 3">
    <name type="scientific">Chlamydomonas reinhardtii</name>
    <name type="common">Chlamydomonas smithii</name>
    <dbReference type="NCBI Taxonomy" id="3055"/>
    <lineage>
        <taxon>Eukaryota</taxon>
        <taxon>Viridiplantae</taxon>
        <taxon>Chlorophyta</taxon>
        <taxon>core chlorophytes</taxon>
        <taxon>Chlorophyceae</taxon>
        <taxon>CS clade</taxon>
        <taxon>Chlamydomonadales</taxon>
        <taxon>Chlamydomonadaceae</taxon>
        <taxon>Chlamydomonas</taxon>
    </lineage>
</organism>
<evidence type="ECO:0000256" key="1">
    <source>
        <dbReference type="SAM" id="SignalP"/>
    </source>
</evidence>
<dbReference type="GeneID" id="5721552"/>
<dbReference type="RefSeq" id="XP_042916026.1">
    <property type="nucleotide sequence ID" value="XM_043071403.1"/>
</dbReference>
<reference evidence="2 3" key="1">
    <citation type="journal article" date="2007" name="Science">
        <title>The Chlamydomonas genome reveals the evolution of key animal and plant functions.</title>
        <authorList>
            <person name="Merchant S.S."/>
            <person name="Prochnik S.E."/>
            <person name="Vallon O."/>
            <person name="Harris E.H."/>
            <person name="Karpowicz S.J."/>
            <person name="Witman G.B."/>
            <person name="Terry A."/>
            <person name="Salamov A."/>
            <person name="Fritz-Laylin L.K."/>
            <person name="Marechal-Drouard L."/>
            <person name="Marshall W.F."/>
            <person name="Qu L.H."/>
            <person name="Nelson D.R."/>
            <person name="Sanderfoot A.A."/>
            <person name="Spalding M.H."/>
            <person name="Kapitonov V.V."/>
            <person name="Ren Q."/>
            <person name="Ferris P."/>
            <person name="Lindquist E."/>
            <person name="Shapiro H."/>
            <person name="Lucas S.M."/>
            <person name="Grimwood J."/>
            <person name="Schmutz J."/>
            <person name="Cardol P."/>
            <person name="Cerutti H."/>
            <person name="Chanfreau G."/>
            <person name="Chen C.L."/>
            <person name="Cognat V."/>
            <person name="Croft M.T."/>
            <person name="Dent R."/>
            <person name="Dutcher S."/>
            <person name="Fernandez E."/>
            <person name="Fukuzawa H."/>
            <person name="Gonzalez-Ballester D."/>
            <person name="Gonzalez-Halphen D."/>
            <person name="Hallmann A."/>
            <person name="Hanikenne M."/>
            <person name="Hippler M."/>
            <person name="Inwood W."/>
            <person name="Jabbari K."/>
            <person name="Kalanon M."/>
            <person name="Kuras R."/>
            <person name="Lefebvre P.A."/>
            <person name="Lemaire S.D."/>
            <person name="Lobanov A.V."/>
            <person name="Lohr M."/>
            <person name="Manuell A."/>
            <person name="Meier I."/>
            <person name="Mets L."/>
            <person name="Mittag M."/>
            <person name="Mittelmeier T."/>
            <person name="Moroney J.V."/>
            <person name="Moseley J."/>
            <person name="Napoli C."/>
            <person name="Nedelcu A.M."/>
            <person name="Niyogi K."/>
            <person name="Novoselov S.V."/>
            <person name="Paulsen I.T."/>
            <person name="Pazour G."/>
            <person name="Purton S."/>
            <person name="Ral J.P."/>
            <person name="Riano-Pachon D.M."/>
            <person name="Riekhof W."/>
            <person name="Rymarquis L."/>
            <person name="Schroda M."/>
            <person name="Stern D."/>
            <person name="Umen J."/>
            <person name="Willows R."/>
            <person name="Wilson N."/>
            <person name="Zimmer S.L."/>
            <person name="Allmer J."/>
            <person name="Balk J."/>
            <person name="Bisova K."/>
            <person name="Chen C.J."/>
            <person name="Elias M."/>
            <person name="Gendler K."/>
            <person name="Hauser C."/>
            <person name="Lamb M.R."/>
            <person name="Ledford H."/>
            <person name="Long J.C."/>
            <person name="Minagawa J."/>
            <person name="Page M.D."/>
            <person name="Pan J."/>
            <person name="Pootakham W."/>
            <person name="Roje S."/>
            <person name="Rose A."/>
            <person name="Stahlberg E."/>
            <person name="Terauchi A.M."/>
            <person name="Yang P."/>
            <person name="Ball S."/>
            <person name="Bowler C."/>
            <person name="Dieckmann C.L."/>
            <person name="Gladyshev V.N."/>
            <person name="Green P."/>
            <person name="Jorgensen R."/>
            <person name="Mayfield S."/>
            <person name="Mueller-Roeber B."/>
            <person name="Rajamani S."/>
            <person name="Sayre R.T."/>
            <person name="Brokstein P."/>
            <person name="Dubchak I."/>
            <person name="Goodstein D."/>
            <person name="Hornick L."/>
            <person name="Huang Y.W."/>
            <person name="Jhaveri J."/>
            <person name="Luo Y."/>
            <person name="Martinez D."/>
            <person name="Ngau W.C."/>
            <person name="Otillar B."/>
            <person name="Poliakov A."/>
            <person name="Porter A."/>
            <person name="Szajkowski L."/>
            <person name="Werner G."/>
            <person name="Zhou K."/>
            <person name="Grigoriev I.V."/>
            <person name="Rokhsar D.S."/>
            <person name="Grossman A.R."/>
        </authorList>
    </citation>
    <scope>NUCLEOTIDE SEQUENCE [LARGE SCALE GENOMIC DNA]</scope>
    <source>
        <strain evidence="3">CC-503</strain>
    </source>
</reference>
<dbReference type="Gramene" id="PNW72153">
    <property type="protein sequence ID" value="PNW72153"/>
    <property type="gene ID" value="CHLRE_16g680250v5"/>
</dbReference>
<dbReference type="InParanoid" id="A0A2K3CV38"/>
<gene>
    <name evidence="2" type="ORF">CHLRE_16g680250v5</name>
</gene>
<sequence length="391" mass="39549">MASSSLARAWAPWLFLAVLTIALDVAAAVDDSPLLNSGRTLAQAVSSQSKCTWIQGSCYVNDNFALSLSGNPTTDTSKLLANTAARNYACDSLSIESACKASASCVWLSSSSKCLLAYAATTTNARGKLYCSGSLIDTAVTCATLPATSCAGDCIAGDSGSVGGFLTASSLDDQALEESATHLALALGATYTGEAGTDSCKAKWLTNTTLVKSLSTANAISSTTTDGGLMRLLAPLFVPDLIGSCSPATKVAAAAKACAAATTRTACAAATTCYWAADPASNNTETAGKCDLSVHAYITMGTIDTTNDPWGAAYASAYTSCAAITSETACTNSSTVQLNTTLATSWLTLTPSDTIVPSPVQSPGGGSAAAAAMSLRVLLLSVLVSLLALRF</sequence>
<dbReference type="PaxDb" id="3055-EDP01324"/>
<keyword evidence="3" id="KW-1185">Reference proteome</keyword>
<dbReference type="KEGG" id="cre:CHLRE_16g680250v5"/>
<accession>A0A2K3CV38</accession>
<proteinExistence type="predicted"/>
<dbReference type="ExpressionAtlas" id="A0A2K3CV38">
    <property type="expression patterns" value="baseline and differential"/>
</dbReference>
<evidence type="ECO:0000313" key="2">
    <source>
        <dbReference type="EMBL" id="PNW72153.1"/>
    </source>
</evidence>
<keyword evidence="1" id="KW-0732">Signal</keyword>
<name>A0A2K3CV38_CHLRE</name>
<dbReference type="AlphaFoldDB" id="A0A2K3CV38"/>
<feature type="signal peptide" evidence="1">
    <location>
        <begin position="1"/>
        <end position="28"/>
    </location>
</feature>
<feature type="chain" id="PRO_5014386038" evidence="1">
    <location>
        <begin position="29"/>
        <end position="391"/>
    </location>
</feature>
<dbReference type="OrthoDB" id="542366at2759"/>
<dbReference type="EMBL" id="CM008977">
    <property type="protein sequence ID" value="PNW72153.1"/>
    <property type="molecule type" value="Genomic_DNA"/>
</dbReference>
<dbReference type="Proteomes" id="UP000006906">
    <property type="component" value="Chromosome 16"/>
</dbReference>